<feature type="domain" description="Mur ligase N-terminal catalytic" evidence="16">
    <location>
        <begin position="27"/>
        <end position="122"/>
    </location>
</feature>
<dbReference type="GO" id="GO:0071555">
    <property type="term" value="P:cell wall organization"/>
    <property type="evidence" value="ECO:0007669"/>
    <property type="project" value="UniProtKB-KW"/>
</dbReference>
<evidence type="ECO:0000256" key="3">
    <source>
        <dbReference type="ARBA" id="ARBA00012211"/>
    </source>
</evidence>
<dbReference type="PANTHER" id="PTHR43445:SF3">
    <property type="entry name" value="UDP-N-ACETYLMURAMATE--L-ALANINE LIGASE"/>
    <property type="match status" value="1"/>
</dbReference>
<dbReference type="Gene3D" id="3.40.50.720">
    <property type="entry name" value="NAD(P)-binding Rossmann-like Domain"/>
    <property type="match status" value="1"/>
</dbReference>
<keyword evidence="10 14" id="KW-0573">Peptidoglycan synthesis</keyword>
<evidence type="ECO:0000256" key="9">
    <source>
        <dbReference type="ARBA" id="ARBA00022960"/>
    </source>
</evidence>
<evidence type="ECO:0000259" key="16">
    <source>
        <dbReference type="Pfam" id="PF01225"/>
    </source>
</evidence>
<dbReference type="Proteomes" id="UP000009877">
    <property type="component" value="Unassembled WGS sequence"/>
</dbReference>
<dbReference type="InterPro" id="IPR004101">
    <property type="entry name" value="Mur_ligase_C"/>
</dbReference>
<keyword evidence="11 14" id="KW-0131">Cell cycle</keyword>
<protein>
    <recommendedName>
        <fullName evidence="3 14">UDP-N-acetylmuramate--L-alanine ligase</fullName>
        <ecNumber evidence="3 14">6.3.2.8</ecNumber>
    </recommendedName>
    <alternativeName>
        <fullName evidence="14">UDP-N-acetylmuramoyl-L-alanine synthetase</fullName>
    </alternativeName>
</protein>
<keyword evidence="8 14" id="KW-0067">ATP-binding</keyword>
<evidence type="ECO:0000313" key="20">
    <source>
        <dbReference type="Proteomes" id="UP000009877"/>
    </source>
</evidence>
<evidence type="ECO:0000256" key="7">
    <source>
        <dbReference type="ARBA" id="ARBA00022741"/>
    </source>
</evidence>
<evidence type="ECO:0000256" key="15">
    <source>
        <dbReference type="SAM" id="MobiDB-lite"/>
    </source>
</evidence>
<dbReference type="Pfam" id="PF08245">
    <property type="entry name" value="Mur_ligase_M"/>
    <property type="match status" value="1"/>
</dbReference>
<dbReference type="InterPro" id="IPR005758">
    <property type="entry name" value="UDP-N-AcMur_Ala_ligase_MurC"/>
</dbReference>
<dbReference type="GO" id="GO:0005524">
    <property type="term" value="F:ATP binding"/>
    <property type="evidence" value="ECO:0007669"/>
    <property type="project" value="UniProtKB-UniRule"/>
</dbReference>
<dbReference type="EMBL" id="ANHZ02000014">
    <property type="protein sequence ID" value="EME36429.1"/>
    <property type="molecule type" value="Genomic_DNA"/>
</dbReference>
<evidence type="ECO:0000259" key="17">
    <source>
        <dbReference type="Pfam" id="PF02875"/>
    </source>
</evidence>
<dbReference type="GO" id="GO:0051301">
    <property type="term" value="P:cell division"/>
    <property type="evidence" value="ECO:0007669"/>
    <property type="project" value="UniProtKB-KW"/>
</dbReference>
<dbReference type="GO" id="GO:0008763">
    <property type="term" value="F:UDP-N-acetylmuramate-L-alanine ligase activity"/>
    <property type="evidence" value="ECO:0007669"/>
    <property type="project" value="UniProtKB-UniRule"/>
</dbReference>
<name>M2YCU2_9MICC</name>
<keyword evidence="5 14" id="KW-0436">Ligase</keyword>
<feature type="region of interest" description="Disordered" evidence="15">
    <location>
        <begin position="1"/>
        <end position="21"/>
    </location>
</feature>
<comment type="function">
    <text evidence="14">Cell wall formation.</text>
</comment>
<dbReference type="SUPFAM" id="SSF53623">
    <property type="entry name" value="MurD-like peptide ligases, catalytic domain"/>
    <property type="match status" value="1"/>
</dbReference>
<comment type="similarity">
    <text evidence="14">Belongs to the MurCDEF family.</text>
</comment>
<feature type="domain" description="Mur ligase central" evidence="18">
    <location>
        <begin position="128"/>
        <end position="312"/>
    </location>
</feature>
<evidence type="ECO:0000256" key="13">
    <source>
        <dbReference type="ARBA" id="ARBA00047833"/>
    </source>
</evidence>
<dbReference type="InterPro" id="IPR036615">
    <property type="entry name" value="Mur_ligase_C_dom_sf"/>
</dbReference>
<dbReference type="InterPro" id="IPR036565">
    <property type="entry name" value="Mur-like_cat_sf"/>
</dbReference>
<keyword evidence="9 14" id="KW-0133">Cell shape</keyword>
<evidence type="ECO:0000256" key="12">
    <source>
        <dbReference type="ARBA" id="ARBA00023316"/>
    </source>
</evidence>
<sequence>MSTDPGTGSPNESMGVDTDPAGLGPTHLIGIGGAGMSAVARLLLAHGVSVSGSDAQESRGLAALRERGARISIGQAAENIADARTVVVSTAIRETNPELAAAREAGLRVLHRSQALGVAMHGSQVVAVAGTHGKTTTSSMAAVALQESGQEPSWAIGAHVADLGTNAHLGRGRWFVAEADESDGSFLSYAPTIAVVTNIEPDHLDHYGSEEAFFQAFEDFADTLRPGGTLVACQDDSGSRRLAEAVRRRGGSVVTYGTDAAAQIRVSDIRTEGIGATAELSLGEGADLRSHRMRLEVPGEHNVLNAAAAFAVTQIAGVPAEDALRGLAGFHGSDRRFELKGEARGVRVIDDYAHHPTEVRAALTAARRVAGEDRVLVLFQPHLFSRTQAFAGEFAQALEIADDAWVLPIYAAREDPVEGVSSDLIADAAGDSVRSAFDPQEAIAQIAAQAREGDLVLTVGAGDVTAFGPRLLSALEDSGQAGASA</sequence>
<feature type="domain" description="Mur ligase C-terminal" evidence="17">
    <location>
        <begin position="335"/>
        <end position="462"/>
    </location>
</feature>
<dbReference type="NCBIfam" id="TIGR01082">
    <property type="entry name" value="murC"/>
    <property type="match status" value="1"/>
</dbReference>
<evidence type="ECO:0000256" key="4">
    <source>
        <dbReference type="ARBA" id="ARBA00022490"/>
    </source>
</evidence>
<dbReference type="InterPro" id="IPR050061">
    <property type="entry name" value="MurCDEF_pg_biosynth"/>
</dbReference>
<evidence type="ECO:0000256" key="14">
    <source>
        <dbReference type="HAMAP-Rule" id="MF_00046"/>
    </source>
</evidence>
<keyword evidence="6 14" id="KW-0132">Cell division</keyword>
<dbReference type="GO" id="GO:0005737">
    <property type="term" value="C:cytoplasm"/>
    <property type="evidence" value="ECO:0007669"/>
    <property type="project" value="UniProtKB-SubCell"/>
</dbReference>
<dbReference type="UniPathway" id="UPA00219"/>
<dbReference type="RefSeq" id="WP_006214835.1">
    <property type="nucleotide sequence ID" value="NZ_ANHZ02000014.1"/>
</dbReference>
<dbReference type="SUPFAM" id="SSF53244">
    <property type="entry name" value="MurD-like peptide ligases, peptide-binding domain"/>
    <property type="match status" value="1"/>
</dbReference>
<feature type="binding site" evidence="14">
    <location>
        <begin position="130"/>
        <end position="136"/>
    </location>
    <ligand>
        <name>ATP</name>
        <dbReference type="ChEBI" id="CHEBI:30616"/>
    </ligand>
</feature>
<organism evidence="19 20">
    <name type="scientific">Kocuria palustris PEL</name>
    <dbReference type="NCBI Taxonomy" id="1236550"/>
    <lineage>
        <taxon>Bacteria</taxon>
        <taxon>Bacillati</taxon>
        <taxon>Actinomycetota</taxon>
        <taxon>Actinomycetes</taxon>
        <taxon>Micrococcales</taxon>
        <taxon>Micrococcaceae</taxon>
        <taxon>Kocuria</taxon>
    </lineage>
</organism>
<dbReference type="STRING" id="71999.KPaMU14_07230"/>
<comment type="pathway">
    <text evidence="2 14">Cell wall biogenesis; peptidoglycan biosynthesis.</text>
</comment>
<accession>M2YCU2</accession>
<evidence type="ECO:0000256" key="11">
    <source>
        <dbReference type="ARBA" id="ARBA00023306"/>
    </source>
</evidence>
<proteinExistence type="inferred from homology"/>
<evidence type="ECO:0000256" key="8">
    <source>
        <dbReference type="ARBA" id="ARBA00022840"/>
    </source>
</evidence>
<keyword evidence="20" id="KW-1185">Reference proteome</keyword>
<dbReference type="Pfam" id="PF02875">
    <property type="entry name" value="Mur_ligase_C"/>
    <property type="match status" value="1"/>
</dbReference>
<keyword evidence="7 14" id="KW-0547">Nucleotide-binding</keyword>
<reference evidence="19 20" key="1">
    <citation type="journal article" date="2014" name="Genome Announc.">
        <title>Draft Genome Sequence of Kocuria palustris PEL.</title>
        <authorList>
            <person name="Sharma G."/>
            <person name="Khatri I."/>
            <person name="Subramanian S."/>
        </authorList>
    </citation>
    <scope>NUCLEOTIDE SEQUENCE [LARGE SCALE GENOMIC DNA]</scope>
    <source>
        <strain evidence="19 20">PEL</strain>
    </source>
</reference>
<comment type="catalytic activity">
    <reaction evidence="13 14">
        <text>UDP-N-acetyl-alpha-D-muramate + L-alanine + ATP = UDP-N-acetyl-alpha-D-muramoyl-L-alanine + ADP + phosphate + H(+)</text>
        <dbReference type="Rhea" id="RHEA:23372"/>
        <dbReference type="ChEBI" id="CHEBI:15378"/>
        <dbReference type="ChEBI" id="CHEBI:30616"/>
        <dbReference type="ChEBI" id="CHEBI:43474"/>
        <dbReference type="ChEBI" id="CHEBI:57972"/>
        <dbReference type="ChEBI" id="CHEBI:70757"/>
        <dbReference type="ChEBI" id="CHEBI:83898"/>
        <dbReference type="ChEBI" id="CHEBI:456216"/>
        <dbReference type="EC" id="6.3.2.8"/>
    </reaction>
</comment>
<dbReference type="EC" id="6.3.2.8" evidence="3 14"/>
<dbReference type="GO" id="GO:0008360">
    <property type="term" value="P:regulation of cell shape"/>
    <property type="evidence" value="ECO:0007669"/>
    <property type="project" value="UniProtKB-KW"/>
</dbReference>
<evidence type="ECO:0000256" key="5">
    <source>
        <dbReference type="ARBA" id="ARBA00022598"/>
    </source>
</evidence>
<feature type="compositionally biased region" description="Polar residues" evidence="15">
    <location>
        <begin position="1"/>
        <end position="12"/>
    </location>
</feature>
<evidence type="ECO:0000256" key="10">
    <source>
        <dbReference type="ARBA" id="ARBA00022984"/>
    </source>
</evidence>
<dbReference type="Gene3D" id="3.90.190.20">
    <property type="entry name" value="Mur ligase, C-terminal domain"/>
    <property type="match status" value="1"/>
</dbReference>
<evidence type="ECO:0000256" key="6">
    <source>
        <dbReference type="ARBA" id="ARBA00022618"/>
    </source>
</evidence>
<dbReference type="Pfam" id="PF01225">
    <property type="entry name" value="Mur_ligase"/>
    <property type="match status" value="1"/>
</dbReference>
<dbReference type="AlphaFoldDB" id="M2YCU2"/>
<dbReference type="SUPFAM" id="SSF51984">
    <property type="entry name" value="MurCD N-terminal domain"/>
    <property type="match status" value="1"/>
</dbReference>
<keyword evidence="12 14" id="KW-0961">Cell wall biogenesis/degradation</keyword>
<dbReference type="GO" id="GO:0009252">
    <property type="term" value="P:peptidoglycan biosynthetic process"/>
    <property type="evidence" value="ECO:0007669"/>
    <property type="project" value="UniProtKB-UniRule"/>
</dbReference>
<dbReference type="PANTHER" id="PTHR43445">
    <property type="entry name" value="UDP-N-ACETYLMURAMATE--L-ALANINE LIGASE-RELATED"/>
    <property type="match status" value="1"/>
</dbReference>
<dbReference type="InterPro" id="IPR000713">
    <property type="entry name" value="Mur_ligase_N"/>
</dbReference>
<evidence type="ECO:0000256" key="1">
    <source>
        <dbReference type="ARBA" id="ARBA00004496"/>
    </source>
</evidence>
<comment type="subcellular location">
    <subcellularLocation>
        <location evidence="1 14">Cytoplasm</location>
    </subcellularLocation>
</comment>
<evidence type="ECO:0000259" key="18">
    <source>
        <dbReference type="Pfam" id="PF08245"/>
    </source>
</evidence>
<dbReference type="Gene3D" id="3.40.1190.10">
    <property type="entry name" value="Mur-like, catalytic domain"/>
    <property type="match status" value="1"/>
</dbReference>
<keyword evidence="4 14" id="KW-0963">Cytoplasm</keyword>
<dbReference type="InterPro" id="IPR013221">
    <property type="entry name" value="Mur_ligase_cen"/>
</dbReference>
<evidence type="ECO:0000256" key="2">
    <source>
        <dbReference type="ARBA" id="ARBA00004752"/>
    </source>
</evidence>
<comment type="caution">
    <text evidence="19">The sequence shown here is derived from an EMBL/GenBank/DDBJ whole genome shotgun (WGS) entry which is preliminary data.</text>
</comment>
<gene>
    <name evidence="14" type="primary">murC</name>
    <name evidence="19" type="ORF">C884_00416</name>
</gene>
<evidence type="ECO:0000313" key="19">
    <source>
        <dbReference type="EMBL" id="EME36429.1"/>
    </source>
</evidence>
<dbReference type="HAMAP" id="MF_00046">
    <property type="entry name" value="MurC"/>
    <property type="match status" value="1"/>
</dbReference>